<dbReference type="EMBL" id="SMGQ01000015">
    <property type="protein sequence ID" value="TCK90558.1"/>
    <property type="molecule type" value="Genomic_DNA"/>
</dbReference>
<evidence type="ECO:0000313" key="3">
    <source>
        <dbReference type="Proteomes" id="UP000294545"/>
    </source>
</evidence>
<evidence type="ECO:0000313" key="2">
    <source>
        <dbReference type="EMBL" id="TCK90558.1"/>
    </source>
</evidence>
<protein>
    <submittedName>
        <fullName evidence="2">Uncharacterized protein DUF2752</fullName>
    </submittedName>
</protein>
<gene>
    <name evidence="2" type="ORF">EDC19_2327</name>
</gene>
<feature type="transmembrane region" description="Helical" evidence="1">
    <location>
        <begin position="55"/>
        <end position="72"/>
    </location>
</feature>
<feature type="transmembrane region" description="Helical" evidence="1">
    <location>
        <begin position="84"/>
        <end position="105"/>
    </location>
</feature>
<evidence type="ECO:0000256" key="1">
    <source>
        <dbReference type="SAM" id="Phobius"/>
    </source>
</evidence>
<keyword evidence="1" id="KW-1133">Transmembrane helix</keyword>
<name>A0A4R1MDG3_9FIRM</name>
<organism evidence="2 3">
    <name type="scientific">Natranaerovirga hydrolytica</name>
    <dbReference type="NCBI Taxonomy" id="680378"/>
    <lineage>
        <taxon>Bacteria</taxon>
        <taxon>Bacillati</taxon>
        <taxon>Bacillota</taxon>
        <taxon>Clostridia</taxon>
        <taxon>Lachnospirales</taxon>
        <taxon>Natranaerovirgaceae</taxon>
        <taxon>Natranaerovirga</taxon>
    </lineage>
</organism>
<comment type="caution">
    <text evidence="2">The sequence shown here is derived from an EMBL/GenBank/DDBJ whole genome shotgun (WGS) entry which is preliminary data.</text>
</comment>
<keyword evidence="1" id="KW-0472">Membrane</keyword>
<proteinExistence type="predicted"/>
<keyword evidence="3" id="KW-1185">Reference proteome</keyword>
<sequence length="128" mass="14792">MLLILGFIGIISLISTFFWDKSLCLIYNTTGMPCPSCGMTRAFRHLIALDFRSAFMYHPLFVVPLLIPFIYIKNIYNNSKLLNRLIGITIVIIIITWGIRLFMFFPHSEPFLFNSDAIIPSVYNHLTQ</sequence>
<reference evidence="2 3" key="1">
    <citation type="submission" date="2019-03" db="EMBL/GenBank/DDBJ databases">
        <title>Genomic Encyclopedia of Type Strains, Phase IV (KMG-IV): sequencing the most valuable type-strain genomes for metagenomic binning, comparative biology and taxonomic classification.</title>
        <authorList>
            <person name="Goeker M."/>
        </authorList>
    </citation>
    <scope>NUCLEOTIDE SEQUENCE [LARGE SCALE GENOMIC DNA]</scope>
    <source>
        <strain evidence="2 3">DSM 24176</strain>
    </source>
</reference>
<dbReference type="AlphaFoldDB" id="A0A4R1MDG3"/>
<keyword evidence="1" id="KW-0812">Transmembrane</keyword>
<dbReference type="Pfam" id="PF10825">
    <property type="entry name" value="DUF2752"/>
    <property type="match status" value="1"/>
</dbReference>
<dbReference type="InterPro" id="IPR021215">
    <property type="entry name" value="DUF2752"/>
</dbReference>
<dbReference type="RefSeq" id="WP_371829272.1">
    <property type="nucleotide sequence ID" value="NZ_SMGQ01000015.1"/>
</dbReference>
<dbReference type="Proteomes" id="UP000294545">
    <property type="component" value="Unassembled WGS sequence"/>
</dbReference>
<accession>A0A4R1MDG3</accession>